<feature type="transmembrane region" description="Helical" evidence="3">
    <location>
        <begin position="63"/>
        <end position="88"/>
    </location>
</feature>
<dbReference type="eggNOG" id="KOG2848">
    <property type="taxonomic scope" value="Eukaryota"/>
</dbReference>
<feature type="domain" description="Phospholipid/glycerol acyltransferase" evidence="4">
    <location>
        <begin position="129"/>
        <end position="258"/>
    </location>
</feature>
<dbReference type="CDD" id="cd07989">
    <property type="entry name" value="LPLAT_AGPAT-like"/>
    <property type="match status" value="1"/>
</dbReference>
<dbReference type="SMART" id="SM00563">
    <property type="entry name" value="PlsC"/>
    <property type="match status" value="1"/>
</dbReference>
<keyword evidence="1 5" id="KW-0808">Transferase</keyword>
<evidence type="ECO:0000256" key="3">
    <source>
        <dbReference type="SAM" id="Phobius"/>
    </source>
</evidence>
<keyword evidence="3" id="KW-0812">Transmembrane</keyword>
<dbReference type="PANTHER" id="PTHR10434">
    <property type="entry name" value="1-ACYL-SN-GLYCEROL-3-PHOSPHATE ACYLTRANSFERASE"/>
    <property type="match status" value="1"/>
</dbReference>
<evidence type="ECO:0000313" key="6">
    <source>
        <dbReference type="Proteomes" id="UP000030645"/>
    </source>
</evidence>
<dbReference type="GO" id="GO:0003841">
    <property type="term" value="F:1-acylglycerol-3-phosphate O-acyltransferase activity"/>
    <property type="evidence" value="ECO:0007669"/>
    <property type="project" value="TreeGrafter"/>
</dbReference>
<evidence type="ECO:0000256" key="2">
    <source>
        <dbReference type="ARBA" id="ARBA00023315"/>
    </source>
</evidence>
<gene>
    <name evidence="5" type="ORF">L484_017836</name>
</gene>
<keyword evidence="2 5" id="KW-0012">Acyltransferase</keyword>
<dbReference type="GO" id="GO:0005783">
    <property type="term" value="C:endoplasmic reticulum"/>
    <property type="evidence" value="ECO:0007669"/>
    <property type="project" value="TreeGrafter"/>
</dbReference>
<evidence type="ECO:0000259" key="4">
    <source>
        <dbReference type="SMART" id="SM00563"/>
    </source>
</evidence>
<proteinExistence type="predicted"/>
<keyword evidence="3" id="KW-0472">Membrane</keyword>
<dbReference type="Proteomes" id="UP000030645">
    <property type="component" value="Unassembled WGS sequence"/>
</dbReference>
<sequence>MEKSGSLFRNRRLESFLNTSSNPTVKEAPKVLVKEEAGQRPRASATADVYVDDDGWLPTLISVVRIVVCFVSMMFTTFIWALIMILLLPWPYERVRQGNVYGHVTGRMLMWILGNPIKIEGAEFSNERAIYICNHASPIDIFLIMWLTPTGTVGIAKKEIIWYPLFGQLYVLANHLRIDRSNPTLAIASMKEAARAVVRNNLSLIIFPEGTRSKNGRLLPFKKALLIPFITQQPHLQGFVHLALQSRLPIVPMVFTGTHRAWRKGGLHVRPAPITVKYLEPIPTHDWTADKIDEYLKMMQDLYVKHLPESQRPLPSETPRISSKS</sequence>
<organism evidence="5 6">
    <name type="scientific">Morus notabilis</name>
    <dbReference type="NCBI Taxonomy" id="981085"/>
    <lineage>
        <taxon>Eukaryota</taxon>
        <taxon>Viridiplantae</taxon>
        <taxon>Streptophyta</taxon>
        <taxon>Embryophyta</taxon>
        <taxon>Tracheophyta</taxon>
        <taxon>Spermatophyta</taxon>
        <taxon>Magnoliopsida</taxon>
        <taxon>eudicotyledons</taxon>
        <taxon>Gunneridae</taxon>
        <taxon>Pentapetalae</taxon>
        <taxon>rosids</taxon>
        <taxon>fabids</taxon>
        <taxon>Rosales</taxon>
        <taxon>Moraceae</taxon>
        <taxon>Moreae</taxon>
        <taxon>Morus</taxon>
    </lineage>
</organism>
<evidence type="ECO:0000256" key="1">
    <source>
        <dbReference type="ARBA" id="ARBA00022679"/>
    </source>
</evidence>
<evidence type="ECO:0000313" key="5">
    <source>
        <dbReference type="EMBL" id="EXB50298.1"/>
    </source>
</evidence>
<dbReference type="PANTHER" id="PTHR10434:SF11">
    <property type="entry name" value="1-ACYL-SN-GLYCEROL-3-PHOSPHATE ACYLTRANSFERASE"/>
    <property type="match status" value="1"/>
</dbReference>
<dbReference type="GO" id="GO:0006654">
    <property type="term" value="P:phosphatidic acid biosynthetic process"/>
    <property type="evidence" value="ECO:0007669"/>
    <property type="project" value="TreeGrafter"/>
</dbReference>
<dbReference type="InterPro" id="IPR002123">
    <property type="entry name" value="Plipid/glycerol_acylTrfase"/>
</dbReference>
<name>W9QXT3_9ROSA</name>
<accession>W9QXT3</accession>
<dbReference type="Pfam" id="PF01553">
    <property type="entry name" value="Acyltransferase"/>
    <property type="match status" value="1"/>
</dbReference>
<dbReference type="AlphaFoldDB" id="W9QXT3"/>
<keyword evidence="6" id="KW-1185">Reference proteome</keyword>
<protein>
    <submittedName>
        <fullName evidence="5">1-acyl-sn-glycerol-3-phosphate acyltransferase</fullName>
    </submittedName>
</protein>
<reference evidence="6" key="1">
    <citation type="submission" date="2013-01" db="EMBL/GenBank/DDBJ databases">
        <title>Draft Genome Sequence of a Mulberry Tree, Morus notabilis C.K. Schneid.</title>
        <authorList>
            <person name="He N."/>
            <person name="Zhao S."/>
        </authorList>
    </citation>
    <scope>NUCLEOTIDE SEQUENCE</scope>
</reference>
<dbReference type="STRING" id="981085.W9QXT3"/>
<dbReference type="SUPFAM" id="SSF69593">
    <property type="entry name" value="Glycerol-3-phosphate (1)-acyltransferase"/>
    <property type="match status" value="1"/>
</dbReference>
<dbReference type="EMBL" id="KE343994">
    <property type="protein sequence ID" value="EXB50298.1"/>
    <property type="molecule type" value="Genomic_DNA"/>
</dbReference>
<keyword evidence="3" id="KW-1133">Transmembrane helix</keyword>